<evidence type="ECO:0000313" key="4">
    <source>
        <dbReference type="Proteomes" id="UP000185622"/>
    </source>
</evidence>
<dbReference type="InterPro" id="IPR056098">
    <property type="entry name" value="Acb2/Tad1_hairpin"/>
</dbReference>
<dbReference type="Proteomes" id="UP000185622">
    <property type="component" value="Chromosome"/>
</dbReference>
<dbReference type="Pfam" id="PF24729">
    <property type="entry name" value="Acb2_Tad1_hairpin"/>
    <property type="match status" value="1"/>
</dbReference>
<evidence type="ECO:0000259" key="2">
    <source>
        <dbReference type="Pfam" id="PF24729"/>
    </source>
</evidence>
<organism evidence="3 4">
    <name type="scientific">Thioclava nitratireducens</name>
    <dbReference type="NCBI Taxonomy" id="1915078"/>
    <lineage>
        <taxon>Bacteria</taxon>
        <taxon>Pseudomonadati</taxon>
        <taxon>Pseudomonadota</taxon>
        <taxon>Alphaproteobacteria</taxon>
        <taxon>Rhodobacterales</taxon>
        <taxon>Paracoccaceae</taxon>
        <taxon>Thioclava</taxon>
    </lineage>
</organism>
<name>A0ABN4X8X3_9RHOB</name>
<evidence type="ECO:0000256" key="1">
    <source>
        <dbReference type="ARBA" id="ARBA00022741"/>
    </source>
</evidence>
<gene>
    <name evidence="3" type="ORF">BMG03_01020</name>
</gene>
<proteinExistence type="predicted"/>
<accession>A0ABN4X8X3</accession>
<evidence type="ECO:0000313" key="3">
    <source>
        <dbReference type="EMBL" id="AQS46537.1"/>
    </source>
</evidence>
<protein>
    <recommendedName>
        <fullName evidence="2">Acb2/Tad1 hairpin domain-containing protein</fullName>
    </recommendedName>
</protein>
<dbReference type="RefSeq" id="WP_075775297.1">
    <property type="nucleotide sequence ID" value="NZ_CP019437.1"/>
</dbReference>
<sequence>MQSKGQYRVGISFNPSSDTTVDLIKGIAAELIDLIEQIPSDHETAQGNEAGRLKALAQNKVEEAAMWAVKAQTKPAPAEG</sequence>
<feature type="domain" description="Acb2/Tad1 hairpin" evidence="2">
    <location>
        <begin position="8"/>
        <end position="73"/>
    </location>
</feature>
<keyword evidence="1" id="KW-0547">Nucleotide-binding</keyword>
<reference evidence="3 4" key="1">
    <citation type="submission" date="2017-01" db="EMBL/GenBank/DDBJ databases">
        <title>The complete genome sequence of a sulfur-oxidizing marine bacterium Thioclava sp. 25B10_4T.</title>
        <authorList>
            <person name="Liu Y."/>
            <person name="Lai Q."/>
            <person name="Shao Z."/>
        </authorList>
    </citation>
    <scope>NUCLEOTIDE SEQUENCE [LARGE SCALE GENOMIC DNA]</scope>
    <source>
        <strain evidence="3 4">25B10_4</strain>
    </source>
</reference>
<dbReference type="EMBL" id="CP019437">
    <property type="protein sequence ID" value="AQS46537.1"/>
    <property type="molecule type" value="Genomic_DNA"/>
</dbReference>
<keyword evidence="4" id="KW-1185">Reference proteome</keyword>